<dbReference type="InterPro" id="IPR040891">
    <property type="entry name" value="HEPN_SAV_6107"/>
</dbReference>
<feature type="domain" description="SAV-6107-like HEPN" evidence="1">
    <location>
        <begin position="30"/>
        <end position="127"/>
    </location>
</feature>
<comment type="caution">
    <text evidence="2">The sequence shown here is derived from an EMBL/GenBank/DDBJ whole genome shotgun (WGS) entry which is preliminary data.</text>
</comment>
<gene>
    <name evidence="2" type="ORF">ACFFVI_11950</name>
</gene>
<protein>
    <submittedName>
        <fullName evidence="2">SAV_6107 family HEPN domain-containing protein</fullName>
    </submittedName>
</protein>
<proteinExistence type="predicted"/>
<dbReference type="EMBL" id="JBHMDM010000007">
    <property type="protein sequence ID" value="MFB9377679.1"/>
    <property type="molecule type" value="Genomic_DNA"/>
</dbReference>
<accession>A0ABV5LUD8</accession>
<keyword evidence="3" id="KW-1185">Reference proteome</keyword>
<evidence type="ECO:0000313" key="3">
    <source>
        <dbReference type="Proteomes" id="UP001589748"/>
    </source>
</evidence>
<name>A0ABV5LUD8_9ACTN</name>
<dbReference type="Pfam" id="PF18726">
    <property type="entry name" value="HEPN_SAV_6107"/>
    <property type="match status" value="1"/>
</dbReference>
<organism evidence="2 3">
    <name type="scientific">Kineococcus gynurae</name>
    <dbReference type="NCBI Taxonomy" id="452979"/>
    <lineage>
        <taxon>Bacteria</taxon>
        <taxon>Bacillati</taxon>
        <taxon>Actinomycetota</taxon>
        <taxon>Actinomycetes</taxon>
        <taxon>Kineosporiales</taxon>
        <taxon>Kineosporiaceae</taxon>
        <taxon>Kineococcus</taxon>
    </lineage>
</organism>
<reference evidence="2 3" key="1">
    <citation type="submission" date="2024-09" db="EMBL/GenBank/DDBJ databases">
        <authorList>
            <person name="Sun Q."/>
            <person name="Mori K."/>
        </authorList>
    </citation>
    <scope>NUCLEOTIDE SEQUENCE [LARGE SCALE GENOMIC DNA]</scope>
    <source>
        <strain evidence="2 3">TISTR 1856</strain>
    </source>
</reference>
<dbReference type="Proteomes" id="UP001589748">
    <property type="component" value="Unassembled WGS sequence"/>
</dbReference>
<sequence>MPTLESPPRPSLTPTALDLLERSEAELRAAVTAEDAAGRYVHAHLAALRAAAAVVAVHGRPAGRRRAGPRSVWEMLPLVHPELGGWAPVFAATAARRAALEAGRAVVDEQGATELLGHARRFHHAVEAALGLTRRIPLAS</sequence>
<dbReference type="RefSeq" id="WP_380138012.1">
    <property type="nucleotide sequence ID" value="NZ_JBHLUI010000008.1"/>
</dbReference>
<evidence type="ECO:0000259" key="1">
    <source>
        <dbReference type="Pfam" id="PF18726"/>
    </source>
</evidence>
<evidence type="ECO:0000313" key="2">
    <source>
        <dbReference type="EMBL" id="MFB9377679.1"/>
    </source>
</evidence>